<evidence type="ECO:0000256" key="1">
    <source>
        <dbReference type="ARBA" id="ARBA00010617"/>
    </source>
</evidence>
<dbReference type="Proteomes" id="UP001595816">
    <property type="component" value="Unassembled WGS sequence"/>
</dbReference>
<organism evidence="3 4">
    <name type="scientific">Hamadaea flava</name>
    <dbReference type="NCBI Taxonomy" id="1742688"/>
    <lineage>
        <taxon>Bacteria</taxon>
        <taxon>Bacillati</taxon>
        <taxon>Actinomycetota</taxon>
        <taxon>Actinomycetes</taxon>
        <taxon>Micromonosporales</taxon>
        <taxon>Micromonosporaceae</taxon>
        <taxon>Hamadaea</taxon>
    </lineage>
</organism>
<dbReference type="Pfam" id="PF00067">
    <property type="entry name" value="p450"/>
    <property type="match status" value="1"/>
</dbReference>
<keyword evidence="2" id="KW-0349">Heme</keyword>
<dbReference type="InterPro" id="IPR002397">
    <property type="entry name" value="Cyt_P450_B"/>
</dbReference>
<name>A0ABV8LYE8_9ACTN</name>
<comment type="caution">
    <text evidence="3">The sequence shown here is derived from an EMBL/GenBank/DDBJ whole genome shotgun (WGS) entry which is preliminary data.</text>
</comment>
<dbReference type="PANTHER" id="PTHR46696:SF1">
    <property type="entry name" value="CYTOCHROME P450 YJIB-RELATED"/>
    <property type="match status" value="1"/>
</dbReference>
<gene>
    <name evidence="3" type="ORF">ACFOZ4_32800</name>
</gene>
<evidence type="ECO:0000313" key="4">
    <source>
        <dbReference type="Proteomes" id="UP001595816"/>
    </source>
</evidence>
<dbReference type="SUPFAM" id="SSF48264">
    <property type="entry name" value="Cytochrome P450"/>
    <property type="match status" value="1"/>
</dbReference>
<keyword evidence="2" id="KW-0479">Metal-binding</keyword>
<dbReference type="InterPro" id="IPR036396">
    <property type="entry name" value="Cyt_P450_sf"/>
</dbReference>
<dbReference type="PRINTS" id="PR00385">
    <property type="entry name" value="P450"/>
</dbReference>
<keyword evidence="4" id="KW-1185">Reference proteome</keyword>
<keyword evidence="2" id="KW-0503">Monooxygenase</keyword>
<proteinExistence type="inferred from homology"/>
<comment type="similarity">
    <text evidence="1 2">Belongs to the cytochrome P450 family.</text>
</comment>
<dbReference type="PANTHER" id="PTHR46696">
    <property type="entry name" value="P450, PUTATIVE (EUROFUNG)-RELATED"/>
    <property type="match status" value="1"/>
</dbReference>
<dbReference type="InterPro" id="IPR017972">
    <property type="entry name" value="Cyt_P450_CS"/>
</dbReference>
<dbReference type="Gene3D" id="1.10.630.10">
    <property type="entry name" value="Cytochrome P450"/>
    <property type="match status" value="1"/>
</dbReference>
<dbReference type="PROSITE" id="PS00086">
    <property type="entry name" value="CYTOCHROME_P450"/>
    <property type="match status" value="1"/>
</dbReference>
<evidence type="ECO:0000256" key="2">
    <source>
        <dbReference type="RuleBase" id="RU000461"/>
    </source>
</evidence>
<sequence>MLFRTWEASAESPVVRQGDHVLVSSHALVRQVLADPETFAPDNALDAVTPIPVAALRVLAGHGFRLPPTLANNGTPSHPAVRALAEQALHPHRVAAQADWLTGIVRRRVAALATRLRSGETVDLYADLTSDLPLLVLGRLVDLPDDDVRVVKEFSRAALELFWAPVDLDRQLALAETVGHYHAVLRKHAEQGEGMIAGLRALGDPDLVVGALFFLLVAGQETTSQFLTLLLHRLATEPAVVTGLARGTVRVDDVVEEGLRLVPPITTWRRVATRTVSLGGVEVAAGASILLWLAEAGRDPSMTPHPQDFVPGQRGSRRHLAFGAGAHRCVGAQLSRMEAAVVVAEAAALVREIDVVRAPWCPDNLSFRMPDAFQIRRS</sequence>
<dbReference type="PRINTS" id="PR00359">
    <property type="entry name" value="BP450"/>
</dbReference>
<reference evidence="4" key="1">
    <citation type="journal article" date="2019" name="Int. J. Syst. Evol. Microbiol.">
        <title>The Global Catalogue of Microorganisms (GCM) 10K type strain sequencing project: providing services to taxonomists for standard genome sequencing and annotation.</title>
        <authorList>
            <consortium name="The Broad Institute Genomics Platform"/>
            <consortium name="The Broad Institute Genome Sequencing Center for Infectious Disease"/>
            <person name="Wu L."/>
            <person name="Ma J."/>
        </authorList>
    </citation>
    <scope>NUCLEOTIDE SEQUENCE [LARGE SCALE GENOMIC DNA]</scope>
    <source>
        <strain evidence="4">CGMCC 4.7289</strain>
    </source>
</reference>
<dbReference type="InterPro" id="IPR001128">
    <property type="entry name" value="Cyt_P450"/>
</dbReference>
<dbReference type="EMBL" id="JBHSAY010000021">
    <property type="protein sequence ID" value="MFC4135417.1"/>
    <property type="molecule type" value="Genomic_DNA"/>
</dbReference>
<evidence type="ECO:0000313" key="3">
    <source>
        <dbReference type="EMBL" id="MFC4135417.1"/>
    </source>
</evidence>
<dbReference type="RefSeq" id="WP_372502869.1">
    <property type="nucleotide sequence ID" value="NZ_JAMZDZ010000001.1"/>
</dbReference>
<accession>A0ABV8LYE8</accession>
<keyword evidence="2" id="KW-0408">Iron</keyword>
<protein>
    <submittedName>
        <fullName evidence="3">Cytochrome P450</fullName>
    </submittedName>
</protein>
<keyword evidence="2" id="KW-0560">Oxidoreductase</keyword>